<protein>
    <submittedName>
        <fullName evidence="1">Uncharacterized protein</fullName>
    </submittedName>
</protein>
<gene>
    <name evidence="1" type="ORF">SAMN06265376_101805</name>
</gene>
<dbReference type="Proteomes" id="UP000198379">
    <property type="component" value="Unassembled WGS sequence"/>
</dbReference>
<evidence type="ECO:0000313" key="1">
    <source>
        <dbReference type="EMBL" id="SNR42870.1"/>
    </source>
</evidence>
<accession>A0A238W8J6</accession>
<dbReference type="PROSITE" id="PS51257">
    <property type="entry name" value="PROKAR_LIPOPROTEIN"/>
    <property type="match status" value="1"/>
</dbReference>
<keyword evidence="2" id="KW-1185">Reference proteome</keyword>
<reference evidence="1 2" key="1">
    <citation type="submission" date="2017-06" db="EMBL/GenBank/DDBJ databases">
        <authorList>
            <person name="Kim H.J."/>
            <person name="Triplett B.A."/>
        </authorList>
    </citation>
    <scope>NUCLEOTIDE SEQUENCE [LARGE SCALE GENOMIC DNA]</scope>
    <source>
        <strain evidence="1 2">DSM 25597</strain>
    </source>
</reference>
<dbReference type="AlphaFoldDB" id="A0A238W8J6"/>
<name>A0A238W8J6_9FLAO</name>
<sequence>MNHYKMNRYKYNYTSIVFLFFFVITACSDPQMYVLERSQSNSSIDTLQVENINFYLETSMSMKGYVNSNVSGNYTLKDIVPFLITDLERDYEIPTTLHTISDVSRKYKQSKTVFFDQLRGGSLLNGRSSKLQRVFSDVISSTKATDISILVSDCIVDLGKTDTMAEGSLVTSEIYQQLVYNESMGVAVFKYTSDFNGDYYYDRKNTGGNVISNRPYQGEILKNRPFYIWVFGDKNRVSDLVSKGIIKGYAEAHTYNLTPKEVDFALLDHPKTGKIAINSEKGTLIIKEIDVRRPAQFTIGLRLHKQENPLNQIIISPTNYLVSPDYIQNTIDIQIKDATMLLSENIPNKSQINQEGYTHFIQPTLSDFDPTTTEIKISVHNRIPTWIEDTNLDDDLGVSTKILEHKTFAFKFILDAFAKAYTEKKPLLEFTLTKQQK</sequence>
<evidence type="ECO:0000313" key="2">
    <source>
        <dbReference type="Proteomes" id="UP000198379"/>
    </source>
</evidence>
<dbReference type="EMBL" id="FZNY01000001">
    <property type="protein sequence ID" value="SNR42870.1"/>
    <property type="molecule type" value="Genomic_DNA"/>
</dbReference>
<organism evidence="1 2">
    <name type="scientific">Dokdonia pacifica</name>
    <dbReference type="NCBI Taxonomy" id="1627892"/>
    <lineage>
        <taxon>Bacteria</taxon>
        <taxon>Pseudomonadati</taxon>
        <taxon>Bacteroidota</taxon>
        <taxon>Flavobacteriia</taxon>
        <taxon>Flavobacteriales</taxon>
        <taxon>Flavobacteriaceae</taxon>
        <taxon>Dokdonia</taxon>
    </lineage>
</organism>
<proteinExistence type="predicted"/>